<dbReference type="Gene3D" id="3.30.530.20">
    <property type="match status" value="1"/>
</dbReference>
<gene>
    <name evidence="1" type="ORF">GCM10010145_20280</name>
</gene>
<reference evidence="1" key="1">
    <citation type="journal article" date="2014" name="Int. J. Syst. Evol. Microbiol.">
        <title>Complete genome sequence of Corynebacterium casei LMG S-19264T (=DSM 44701T), isolated from a smear-ripened cheese.</title>
        <authorList>
            <consortium name="US DOE Joint Genome Institute (JGI-PGF)"/>
            <person name="Walter F."/>
            <person name="Albersmeier A."/>
            <person name="Kalinowski J."/>
            <person name="Ruckert C."/>
        </authorList>
    </citation>
    <scope>NUCLEOTIDE SEQUENCE</scope>
    <source>
        <strain evidence="1">JCM 3131</strain>
    </source>
</reference>
<dbReference type="Pfam" id="PF10604">
    <property type="entry name" value="Polyketide_cyc2"/>
    <property type="match status" value="1"/>
</dbReference>
<dbReference type="Proteomes" id="UP000620156">
    <property type="component" value="Unassembled WGS sequence"/>
</dbReference>
<reference evidence="1" key="2">
    <citation type="submission" date="2020-09" db="EMBL/GenBank/DDBJ databases">
        <authorList>
            <person name="Sun Q."/>
            <person name="Ohkuma M."/>
        </authorList>
    </citation>
    <scope>NUCLEOTIDE SEQUENCE</scope>
    <source>
        <strain evidence="1">JCM 3131</strain>
    </source>
</reference>
<dbReference type="SUPFAM" id="SSF55961">
    <property type="entry name" value="Bet v1-like"/>
    <property type="match status" value="1"/>
</dbReference>
<dbReference type="InterPro" id="IPR019587">
    <property type="entry name" value="Polyketide_cyclase/dehydratase"/>
</dbReference>
<comment type="caution">
    <text evidence="1">The sequence shown here is derived from an EMBL/GenBank/DDBJ whole genome shotgun (WGS) entry which is preliminary data.</text>
</comment>
<keyword evidence="2" id="KW-1185">Reference proteome</keyword>
<sequence length="156" mass="17296">MAVRHRLIRTSPDNVWAVLADGTRYAEWVVGTSDSYPVHGEWPRLGAAIRYEIRLGPLAVHNETVVRFCDEGRELGLEAQAGPFGSARIAIEVRPWGEDSLVFIDEHPLSGIGGRLHNMALEAALQIRHRAMLKRLADICECMPRLGRAATPQPVP</sequence>
<dbReference type="EMBL" id="BMQK01000003">
    <property type="protein sequence ID" value="GGQ51078.1"/>
    <property type="molecule type" value="Genomic_DNA"/>
</dbReference>
<accession>A0A918BB11</accession>
<organism evidence="1 2">
    <name type="scientific">Streptomyces ruber</name>
    <dbReference type="NCBI Taxonomy" id="83378"/>
    <lineage>
        <taxon>Bacteria</taxon>
        <taxon>Bacillati</taxon>
        <taxon>Actinomycetota</taxon>
        <taxon>Actinomycetes</taxon>
        <taxon>Kitasatosporales</taxon>
        <taxon>Streptomycetaceae</taxon>
        <taxon>Streptomyces</taxon>
    </lineage>
</organism>
<evidence type="ECO:0000313" key="2">
    <source>
        <dbReference type="Proteomes" id="UP000620156"/>
    </source>
</evidence>
<protein>
    <submittedName>
        <fullName evidence="1">Polyketide cyclase</fullName>
    </submittedName>
</protein>
<dbReference type="RefSeq" id="WP_189216358.1">
    <property type="nucleotide sequence ID" value="NZ_BMQK01000003.1"/>
</dbReference>
<dbReference type="CDD" id="cd07812">
    <property type="entry name" value="SRPBCC"/>
    <property type="match status" value="1"/>
</dbReference>
<proteinExistence type="predicted"/>
<evidence type="ECO:0000313" key="1">
    <source>
        <dbReference type="EMBL" id="GGQ51078.1"/>
    </source>
</evidence>
<dbReference type="InterPro" id="IPR023393">
    <property type="entry name" value="START-like_dom_sf"/>
</dbReference>
<name>A0A918BB11_9ACTN</name>
<dbReference type="AlphaFoldDB" id="A0A918BB11"/>